<dbReference type="Proteomes" id="UP001299608">
    <property type="component" value="Unassembled WGS sequence"/>
</dbReference>
<reference evidence="6" key="3">
    <citation type="submission" date="2022-01" db="EMBL/GenBank/DDBJ databases">
        <title>Collection of gut derived symbiotic bacterial strains cultured from healthy donors.</title>
        <authorList>
            <person name="Lin H."/>
            <person name="Kohout C."/>
            <person name="Waligurski E."/>
            <person name="Pamer E.G."/>
        </authorList>
    </citation>
    <scope>NUCLEOTIDE SEQUENCE</scope>
    <source>
        <strain evidence="6">DFI.6.55</strain>
    </source>
</reference>
<dbReference type="PANTHER" id="PTHR30514:SF21">
    <property type="entry name" value="RPIR-FAMILY TRANSCRIPTIONAL REGULATOR"/>
    <property type="match status" value="1"/>
</dbReference>
<dbReference type="GO" id="GO:0097367">
    <property type="term" value="F:carbohydrate derivative binding"/>
    <property type="evidence" value="ECO:0007669"/>
    <property type="project" value="InterPro"/>
</dbReference>
<keyword evidence="3" id="KW-0804">Transcription</keyword>
<evidence type="ECO:0000259" key="5">
    <source>
        <dbReference type="PROSITE" id="PS51464"/>
    </source>
</evidence>
<dbReference type="AlphaFoldDB" id="A0AAX1SNG4"/>
<dbReference type="SUPFAM" id="SSF46689">
    <property type="entry name" value="Homeodomain-like"/>
    <property type="match status" value="1"/>
</dbReference>
<name>A0AAX1SNG4_9FIRM</name>
<dbReference type="Pfam" id="PF01380">
    <property type="entry name" value="SIS"/>
    <property type="match status" value="1"/>
</dbReference>
<evidence type="ECO:0000313" key="6">
    <source>
        <dbReference type="EMBL" id="MCG4745719.1"/>
    </source>
</evidence>
<keyword evidence="2" id="KW-0238">DNA-binding</keyword>
<keyword evidence="1" id="KW-0805">Transcription regulation</keyword>
<dbReference type="InterPro" id="IPR046348">
    <property type="entry name" value="SIS_dom_sf"/>
</dbReference>
<dbReference type="RefSeq" id="WP_117555398.1">
    <property type="nucleotide sequence ID" value="NZ_BAABZL010000001.1"/>
</dbReference>
<dbReference type="InterPro" id="IPR001347">
    <property type="entry name" value="SIS_dom"/>
</dbReference>
<dbReference type="GO" id="GO:0003677">
    <property type="term" value="F:DNA binding"/>
    <property type="evidence" value="ECO:0007669"/>
    <property type="project" value="UniProtKB-KW"/>
</dbReference>
<protein>
    <submittedName>
        <fullName evidence="6">MurR/RpiR family transcriptional regulator</fullName>
    </submittedName>
</protein>
<dbReference type="GeneID" id="97205021"/>
<reference evidence="7" key="2">
    <citation type="submission" date="2020-02" db="EMBL/GenBank/DDBJ databases">
        <authorList>
            <person name="Littmann E."/>
            <person name="Sorbara M."/>
        </authorList>
    </citation>
    <scope>NUCLEOTIDE SEQUENCE</scope>
    <source>
        <strain evidence="7">MSK.1.17</strain>
    </source>
</reference>
<keyword evidence="8" id="KW-1185">Reference proteome</keyword>
<dbReference type="PANTHER" id="PTHR30514">
    <property type="entry name" value="GLUCOKINASE"/>
    <property type="match status" value="1"/>
</dbReference>
<dbReference type="EMBL" id="JAKNGE010000010">
    <property type="protein sequence ID" value="MCG4745719.1"/>
    <property type="molecule type" value="Genomic_DNA"/>
</dbReference>
<dbReference type="GO" id="GO:1901135">
    <property type="term" value="P:carbohydrate derivative metabolic process"/>
    <property type="evidence" value="ECO:0007669"/>
    <property type="project" value="InterPro"/>
</dbReference>
<dbReference type="Proteomes" id="UP000669239">
    <property type="component" value="Unassembled WGS sequence"/>
</dbReference>
<dbReference type="GO" id="GO:0003700">
    <property type="term" value="F:DNA-binding transcription factor activity"/>
    <property type="evidence" value="ECO:0007669"/>
    <property type="project" value="InterPro"/>
</dbReference>
<dbReference type="Gene3D" id="3.40.50.10490">
    <property type="entry name" value="Glucose-6-phosphate isomerase like protein, domain 1"/>
    <property type="match status" value="1"/>
</dbReference>
<sequence length="252" mass="28614">MIPIFEKAHQLDLTGTEEEILQYFESNLPASIYTSLNDLSASLYTSNATIVRFCQKLGLKGYNEFKYQVRGELKQLHMTPTSDDLMHHTLALFRDNLEQIDVAKLEEIAGLLTSGRPIYIYGSNLSSLSAKYLQTVLTSLDYPCILIEWQRLLNGLAYELCSDAVLFIITAHGDARRYLSVFQRARDRGTTTVLLTCEEDSPLIPYSTIALCTNDQNEEYRHVDINPRLGILTIIQLLIELAAQTRQDSRID</sequence>
<dbReference type="SUPFAM" id="SSF53697">
    <property type="entry name" value="SIS domain"/>
    <property type="match status" value="1"/>
</dbReference>
<gene>
    <name evidence="7" type="ORF">G5B36_17620</name>
    <name evidence="6" type="ORF">L0N08_09885</name>
</gene>
<evidence type="ECO:0000313" key="7">
    <source>
        <dbReference type="EMBL" id="NSJ50507.1"/>
    </source>
</evidence>
<dbReference type="Gene3D" id="1.10.10.10">
    <property type="entry name" value="Winged helix-like DNA-binding domain superfamily/Winged helix DNA-binding domain"/>
    <property type="match status" value="1"/>
</dbReference>
<evidence type="ECO:0000256" key="2">
    <source>
        <dbReference type="ARBA" id="ARBA00023125"/>
    </source>
</evidence>
<dbReference type="InterPro" id="IPR000281">
    <property type="entry name" value="HTH_RpiR"/>
</dbReference>
<proteinExistence type="predicted"/>
<feature type="domain" description="HTH rpiR-type" evidence="4">
    <location>
        <begin position="1"/>
        <end position="76"/>
    </location>
</feature>
<dbReference type="InterPro" id="IPR035472">
    <property type="entry name" value="RpiR-like_SIS"/>
</dbReference>
<accession>A0AAX1SNG4</accession>
<evidence type="ECO:0000313" key="8">
    <source>
        <dbReference type="Proteomes" id="UP000669239"/>
    </source>
</evidence>
<evidence type="ECO:0000313" key="9">
    <source>
        <dbReference type="Proteomes" id="UP001299608"/>
    </source>
</evidence>
<dbReference type="InterPro" id="IPR047640">
    <property type="entry name" value="RpiR-like"/>
</dbReference>
<dbReference type="PROSITE" id="PS51464">
    <property type="entry name" value="SIS"/>
    <property type="match status" value="1"/>
</dbReference>
<evidence type="ECO:0000256" key="3">
    <source>
        <dbReference type="ARBA" id="ARBA00023163"/>
    </source>
</evidence>
<dbReference type="CDD" id="cd05013">
    <property type="entry name" value="SIS_RpiR"/>
    <property type="match status" value="1"/>
</dbReference>
<dbReference type="Pfam" id="PF01418">
    <property type="entry name" value="HTH_6"/>
    <property type="match status" value="1"/>
</dbReference>
<dbReference type="InterPro" id="IPR009057">
    <property type="entry name" value="Homeodomain-like_sf"/>
</dbReference>
<dbReference type="EMBL" id="JAAITT010000027">
    <property type="protein sequence ID" value="NSJ50507.1"/>
    <property type="molecule type" value="Genomic_DNA"/>
</dbReference>
<reference evidence="7 8" key="1">
    <citation type="journal article" date="2020" name="Cell Host Microbe">
        <title>Functional and Genomic Variation between Human-Derived Isolates of Lachnospiraceae Reveals Inter- and Intra-Species Diversity.</title>
        <authorList>
            <person name="Sorbara M.T."/>
            <person name="Littmann E.R."/>
            <person name="Fontana E."/>
            <person name="Moody T.U."/>
            <person name="Kohout C.E."/>
            <person name="Gjonbalaj M."/>
            <person name="Eaton V."/>
            <person name="Seok R."/>
            <person name="Leiner I.M."/>
            <person name="Pamer E.G."/>
        </authorList>
    </citation>
    <scope>NUCLEOTIDE SEQUENCE [LARGE SCALE GENOMIC DNA]</scope>
    <source>
        <strain evidence="7 8">MSK.1.17</strain>
    </source>
</reference>
<dbReference type="PROSITE" id="PS51071">
    <property type="entry name" value="HTH_RPIR"/>
    <property type="match status" value="1"/>
</dbReference>
<evidence type="ECO:0000256" key="1">
    <source>
        <dbReference type="ARBA" id="ARBA00023015"/>
    </source>
</evidence>
<evidence type="ECO:0000259" key="4">
    <source>
        <dbReference type="PROSITE" id="PS51071"/>
    </source>
</evidence>
<comment type="caution">
    <text evidence="6">The sequence shown here is derived from an EMBL/GenBank/DDBJ whole genome shotgun (WGS) entry which is preliminary data.</text>
</comment>
<feature type="domain" description="SIS" evidence="5">
    <location>
        <begin position="108"/>
        <end position="248"/>
    </location>
</feature>
<dbReference type="InterPro" id="IPR036388">
    <property type="entry name" value="WH-like_DNA-bd_sf"/>
</dbReference>
<organism evidence="6 9">
    <name type="scientific">Enterocloster aldenensis</name>
    <dbReference type="NCBI Taxonomy" id="358742"/>
    <lineage>
        <taxon>Bacteria</taxon>
        <taxon>Bacillati</taxon>
        <taxon>Bacillota</taxon>
        <taxon>Clostridia</taxon>
        <taxon>Lachnospirales</taxon>
        <taxon>Lachnospiraceae</taxon>
        <taxon>Enterocloster</taxon>
    </lineage>
</organism>